<feature type="binding site" evidence="6">
    <location>
        <position position="193"/>
    </location>
    <ligand>
        <name>S-adenosyl-L-methionine</name>
        <dbReference type="ChEBI" id="CHEBI:59789"/>
    </ligand>
</feature>
<dbReference type="Proteomes" id="UP001501294">
    <property type="component" value="Unassembled WGS sequence"/>
</dbReference>
<keyword evidence="3 6" id="KW-0808">Transferase</keyword>
<dbReference type="Gene3D" id="3.10.450.720">
    <property type="match status" value="1"/>
</dbReference>
<dbReference type="CDD" id="cd02440">
    <property type="entry name" value="AdoMet_MTases"/>
    <property type="match status" value="1"/>
</dbReference>
<dbReference type="Pfam" id="PF01189">
    <property type="entry name" value="Methyltr_RsmB-F"/>
    <property type="match status" value="1"/>
</dbReference>
<accession>A0ABP8HTQ7</accession>
<keyword evidence="4 6" id="KW-0949">S-adenosyl-L-methionine</keyword>
<gene>
    <name evidence="8" type="primary">rsmF</name>
    <name evidence="8" type="ORF">GCM10023150_03550</name>
</gene>
<dbReference type="Gene3D" id="3.40.50.150">
    <property type="entry name" value="Vaccinia Virus protein VP39"/>
    <property type="match status" value="1"/>
</dbReference>
<dbReference type="Pfam" id="PF17125">
    <property type="entry name" value="Methyltr_RsmF_N"/>
    <property type="match status" value="1"/>
</dbReference>
<evidence type="ECO:0000256" key="4">
    <source>
        <dbReference type="ARBA" id="ARBA00022691"/>
    </source>
</evidence>
<dbReference type="InterPro" id="IPR029063">
    <property type="entry name" value="SAM-dependent_MTases_sf"/>
</dbReference>
<name>A0ABP8HTQ7_9GAMM</name>
<keyword evidence="1" id="KW-0963">Cytoplasm</keyword>
<dbReference type="InterPro" id="IPR049560">
    <property type="entry name" value="MeTrfase_RsmB-F_NOP2_cat"/>
</dbReference>
<dbReference type="EMBL" id="BAABFU010000001">
    <property type="protein sequence ID" value="GAA4344277.1"/>
    <property type="molecule type" value="Genomic_DNA"/>
</dbReference>
<dbReference type="RefSeq" id="WP_223577309.1">
    <property type="nucleotide sequence ID" value="NZ_BAABFU010000001.1"/>
</dbReference>
<keyword evidence="5 6" id="KW-0694">RNA-binding</keyword>
<feature type="active site" description="Nucleophile" evidence="6">
    <location>
        <position position="246"/>
    </location>
</feature>
<evidence type="ECO:0000256" key="2">
    <source>
        <dbReference type="ARBA" id="ARBA00022603"/>
    </source>
</evidence>
<dbReference type="NCBIfam" id="NF008898">
    <property type="entry name" value="PRK11933.1"/>
    <property type="match status" value="1"/>
</dbReference>
<dbReference type="Pfam" id="PF13636">
    <property type="entry name" value="Methyltranf_PUA"/>
    <property type="match status" value="1"/>
</dbReference>
<dbReference type="InterPro" id="IPR001678">
    <property type="entry name" value="MeTrfase_RsmB-F_NOP2_dom"/>
</dbReference>
<dbReference type="InterPro" id="IPR027391">
    <property type="entry name" value="Nol1_Nop2_Fmu_2"/>
</dbReference>
<dbReference type="NCBIfam" id="TIGR00446">
    <property type="entry name" value="nop2p"/>
    <property type="match status" value="1"/>
</dbReference>
<organism evidence="8 9">
    <name type="scientific">Kangiella taiwanensis</name>
    <dbReference type="NCBI Taxonomy" id="1079179"/>
    <lineage>
        <taxon>Bacteria</taxon>
        <taxon>Pseudomonadati</taxon>
        <taxon>Pseudomonadota</taxon>
        <taxon>Gammaproteobacteria</taxon>
        <taxon>Kangiellales</taxon>
        <taxon>Kangiellaceae</taxon>
        <taxon>Kangiella</taxon>
    </lineage>
</organism>
<keyword evidence="2 6" id="KW-0489">Methyltransferase</keyword>
<dbReference type="PROSITE" id="PS51686">
    <property type="entry name" value="SAM_MT_RSMB_NOP"/>
    <property type="match status" value="1"/>
</dbReference>
<feature type="binding site" evidence="6">
    <location>
        <position position="148"/>
    </location>
    <ligand>
        <name>S-adenosyl-L-methionine</name>
        <dbReference type="ChEBI" id="CHEBI:59789"/>
    </ligand>
</feature>
<comment type="similarity">
    <text evidence="6">Belongs to the class I-like SAM-binding methyltransferase superfamily. RsmB/NOP family.</text>
</comment>
<feature type="domain" description="SAM-dependent MTase RsmB/NOP-type" evidence="7">
    <location>
        <begin position="25"/>
        <end position="310"/>
    </location>
</feature>
<evidence type="ECO:0000256" key="3">
    <source>
        <dbReference type="ARBA" id="ARBA00022679"/>
    </source>
</evidence>
<dbReference type="InterPro" id="IPR011023">
    <property type="entry name" value="Nop2p"/>
</dbReference>
<sequence>MAHISENFIQHIEQQLPDHIKLEEFIAACQRPLRKSFRANLLKTDTQALQSLFEAEGYQLTPIPWCEEGFWVDESHKTLPENLGNWLPHLQGQLYIQEASSMLPVKALLHDFDYSSQSTFLDMAAAPGSKTTQLAARLNNQGQIIANELSSTRLKGLSHNIQRCGVVNTALSHNDGTIFGTATPEYFDAILLDAPCGGEGTVRKDEQALNNWSLDKVVSISELQKELITSAYHALKPGGRLVYSTCTLSQEENHAVCQHLLTQFPDNVTIKPLNDLFEGAEKAATSEGYLHVFPNTYDCEGFFVACFDKGNAMGAAKENNHNRTQTKVGKFSKISDKNFESVNSYSQIFGWDLSPIKANLYTKTLRNGSEEVWLLDDAMLTFNNTLKLNRFGSKLFELNKHGPKIQHQAITSFGQELTKQSISLNEKQAQEYLQGRDIFLEDSSPPKHKEVIVRFNGVSLGLAKHLGNKLKNNLPRDLVRDNIFTQL</sequence>
<evidence type="ECO:0000256" key="1">
    <source>
        <dbReference type="ARBA" id="ARBA00022490"/>
    </source>
</evidence>
<dbReference type="PANTHER" id="PTHR22807:SF30">
    <property type="entry name" value="28S RRNA (CYTOSINE(4447)-C(5))-METHYLTRANSFERASE-RELATED"/>
    <property type="match status" value="1"/>
</dbReference>
<feature type="binding site" evidence="6">
    <location>
        <position position="175"/>
    </location>
    <ligand>
        <name>S-adenosyl-L-methionine</name>
        <dbReference type="ChEBI" id="CHEBI:59789"/>
    </ligand>
</feature>
<dbReference type="SUPFAM" id="SSF53335">
    <property type="entry name" value="S-adenosyl-L-methionine-dependent methyltransferases"/>
    <property type="match status" value="1"/>
</dbReference>
<evidence type="ECO:0000313" key="9">
    <source>
        <dbReference type="Proteomes" id="UP001501294"/>
    </source>
</evidence>
<dbReference type="PANTHER" id="PTHR22807">
    <property type="entry name" value="NOP2 YEAST -RELATED NOL1/NOP2/FMU SUN DOMAIN-CONTAINING"/>
    <property type="match status" value="1"/>
</dbReference>
<evidence type="ECO:0000313" key="8">
    <source>
        <dbReference type="EMBL" id="GAA4344277.1"/>
    </source>
</evidence>
<keyword evidence="9" id="KW-1185">Reference proteome</keyword>
<evidence type="ECO:0000256" key="6">
    <source>
        <dbReference type="PROSITE-ProRule" id="PRU01023"/>
    </source>
</evidence>
<reference evidence="9" key="1">
    <citation type="journal article" date="2019" name="Int. J. Syst. Evol. Microbiol.">
        <title>The Global Catalogue of Microorganisms (GCM) 10K type strain sequencing project: providing services to taxonomists for standard genome sequencing and annotation.</title>
        <authorList>
            <consortium name="The Broad Institute Genomics Platform"/>
            <consortium name="The Broad Institute Genome Sequencing Center for Infectious Disease"/>
            <person name="Wu L."/>
            <person name="Ma J."/>
        </authorList>
    </citation>
    <scope>NUCLEOTIDE SEQUENCE [LARGE SCALE GENOMIC DNA]</scope>
    <source>
        <strain evidence="9">JCM 17727</strain>
    </source>
</reference>
<feature type="binding site" evidence="6">
    <location>
        <begin position="124"/>
        <end position="130"/>
    </location>
    <ligand>
        <name>S-adenosyl-L-methionine</name>
        <dbReference type="ChEBI" id="CHEBI:59789"/>
    </ligand>
</feature>
<dbReference type="InterPro" id="IPR031341">
    <property type="entry name" value="Methyltr_RsmF_N"/>
</dbReference>
<protein>
    <submittedName>
        <fullName evidence="8">16S rRNA (Cytosine(1407)-C(5))-methyltransferase RsmF</fullName>
    </submittedName>
</protein>
<evidence type="ECO:0000256" key="5">
    <source>
        <dbReference type="ARBA" id="ARBA00022884"/>
    </source>
</evidence>
<dbReference type="InterPro" id="IPR023267">
    <property type="entry name" value="RCMT"/>
</dbReference>
<proteinExistence type="inferred from homology"/>
<comment type="caution">
    <text evidence="8">The sequence shown here is derived from an EMBL/GenBank/DDBJ whole genome shotgun (WGS) entry which is preliminary data.</text>
</comment>
<evidence type="ECO:0000259" key="7">
    <source>
        <dbReference type="PROSITE" id="PS51686"/>
    </source>
</evidence>
<dbReference type="PRINTS" id="PR02008">
    <property type="entry name" value="RCMTFAMILY"/>
</dbReference>